<dbReference type="EMBL" id="GBXM01104919">
    <property type="protein sequence ID" value="JAH03658.1"/>
    <property type="molecule type" value="Transcribed_RNA"/>
</dbReference>
<sequence>MARNLRLVTQKNMLSQKKTNNRWPFSQENVTRR</sequence>
<feature type="compositionally biased region" description="Polar residues" evidence="1">
    <location>
        <begin position="7"/>
        <end position="33"/>
    </location>
</feature>
<feature type="region of interest" description="Disordered" evidence="1">
    <location>
        <begin position="1"/>
        <end position="33"/>
    </location>
</feature>
<protein>
    <submittedName>
        <fullName evidence="2">Uncharacterized protein</fullName>
    </submittedName>
</protein>
<organism evidence="2">
    <name type="scientific">Anguilla anguilla</name>
    <name type="common">European freshwater eel</name>
    <name type="synonym">Muraena anguilla</name>
    <dbReference type="NCBI Taxonomy" id="7936"/>
    <lineage>
        <taxon>Eukaryota</taxon>
        <taxon>Metazoa</taxon>
        <taxon>Chordata</taxon>
        <taxon>Craniata</taxon>
        <taxon>Vertebrata</taxon>
        <taxon>Euteleostomi</taxon>
        <taxon>Actinopterygii</taxon>
        <taxon>Neopterygii</taxon>
        <taxon>Teleostei</taxon>
        <taxon>Anguilliformes</taxon>
        <taxon>Anguillidae</taxon>
        <taxon>Anguilla</taxon>
    </lineage>
</organism>
<accession>A0A0E9PII0</accession>
<reference evidence="2" key="2">
    <citation type="journal article" date="2015" name="Fish Shellfish Immunol.">
        <title>Early steps in the European eel (Anguilla anguilla)-Vibrio vulnificus interaction in the gills: Role of the RtxA13 toxin.</title>
        <authorList>
            <person name="Callol A."/>
            <person name="Pajuelo D."/>
            <person name="Ebbesson L."/>
            <person name="Teles M."/>
            <person name="MacKenzie S."/>
            <person name="Amaro C."/>
        </authorList>
    </citation>
    <scope>NUCLEOTIDE SEQUENCE</scope>
</reference>
<dbReference type="AlphaFoldDB" id="A0A0E9PII0"/>
<evidence type="ECO:0000256" key="1">
    <source>
        <dbReference type="SAM" id="MobiDB-lite"/>
    </source>
</evidence>
<evidence type="ECO:0000313" key="2">
    <source>
        <dbReference type="EMBL" id="JAH03658.1"/>
    </source>
</evidence>
<name>A0A0E9PII0_ANGAN</name>
<reference evidence="2" key="1">
    <citation type="submission" date="2014-11" db="EMBL/GenBank/DDBJ databases">
        <authorList>
            <person name="Amaro Gonzalez C."/>
        </authorList>
    </citation>
    <scope>NUCLEOTIDE SEQUENCE</scope>
</reference>
<proteinExistence type="predicted"/>